<gene>
    <name evidence="1" type="ORF">H0A61_00878</name>
</gene>
<name>A0A8A0RJD1_9FIRM</name>
<keyword evidence="2" id="KW-1185">Reference proteome</keyword>
<dbReference type="AlphaFoldDB" id="A0A8A0RJD1"/>
<protein>
    <recommendedName>
        <fullName evidence="3">GrdX protein</fullName>
    </recommendedName>
</protein>
<sequence length="126" mass="14245">MKTGEYTVITNNPYFLKEPVKGEIRYMNFPPMKILTEARDLIHKGYILITHPLVGGIKPNQTPYRTVILSAGPGPVDIDSVRVIGDSILIMEKFLKVKPIPPMADDIKKDLAFMDYTLIKEALESR</sequence>
<proteinExistence type="predicted"/>
<dbReference type="EMBL" id="CP059066">
    <property type="protein sequence ID" value="QSQ08551.1"/>
    <property type="molecule type" value="Genomic_DNA"/>
</dbReference>
<dbReference type="RefSeq" id="WP_206708761.1">
    <property type="nucleotide sequence ID" value="NZ_CP059066.1"/>
</dbReference>
<organism evidence="1 2">
    <name type="scientific">Koleobacter methoxysyntrophicus</name>
    <dbReference type="NCBI Taxonomy" id="2751313"/>
    <lineage>
        <taxon>Bacteria</taxon>
        <taxon>Bacillati</taxon>
        <taxon>Bacillota</taxon>
        <taxon>Clostridia</taxon>
        <taxon>Koleobacterales</taxon>
        <taxon>Koleobacteraceae</taxon>
        <taxon>Koleobacter</taxon>
    </lineage>
</organism>
<reference evidence="1" key="1">
    <citation type="submission" date="2020-07" db="EMBL/GenBank/DDBJ databases">
        <title>Koleobacter methoxysyntrophicus gen. nov., sp. nov., a novel anaerobic bacterium isolated from deep subsurface oil field and proposal of Koleobacterales ord. nov. in the phylum Firmicutes.</title>
        <authorList>
            <person name="Sakamoto S."/>
            <person name="Tamaki H."/>
        </authorList>
    </citation>
    <scope>NUCLEOTIDE SEQUENCE</scope>
    <source>
        <strain evidence="1">NRmbB1</strain>
    </source>
</reference>
<evidence type="ECO:0008006" key="3">
    <source>
        <dbReference type="Google" id="ProtNLM"/>
    </source>
</evidence>
<dbReference type="KEGG" id="kme:H0A61_00878"/>
<dbReference type="NCBIfam" id="NF038093">
    <property type="entry name" value="GrdX"/>
    <property type="match status" value="1"/>
</dbReference>
<dbReference type="InterPro" id="IPR047735">
    <property type="entry name" value="GrdX-like"/>
</dbReference>
<accession>A0A8A0RJD1</accession>
<dbReference type="Proteomes" id="UP000662904">
    <property type="component" value="Chromosome"/>
</dbReference>
<evidence type="ECO:0000313" key="1">
    <source>
        <dbReference type="EMBL" id="QSQ08551.1"/>
    </source>
</evidence>
<evidence type="ECO:0000313" key="2">
    <source>
        <dbReference type="Proteomes" id="UP000662904"/>
    </source>
</evidence>